<protein>
    <recommendedName>
        <fullName evidence="3">HNH endonuclease</fullName>
    </recommendedName>
</protein>
<keyword evidence="2" id="KW-1185">Reference proteome</keyword>
<gene>
    <name evidence="1" type="ORF">LV89_00492</name>
</gene>
<dbReference type="OrthoDB" id="1346788at2"/>
<evidence type="ECO:0000313" key="2">
    <source>
        <dbReference type="Proteomes" id="UP000245489"/>
    </source>
</evidence>
<sequence length="196" mass="23765">MRRQIKNTESLILSNKWKYGTHSEKIRETLLTEQNQICVYTETFFGRSDTRDIEHFNPNLKGTDEDGYHNWFLVKHQWNSEKSTKWEKFQPILSPMNDDFEKRVIYEDGYYDFNIGDREAENLIKLLKLDDLELARERKEYVNGHREDMIELNLSAQVYFDRLMKRSPNRVYFIRAIEEEFKIKINFPESTKKISY</sequence>
<evidence type="ECO:0000313" key="1">
    <source>
        <dbReference type="EMBL" id="PWK28939.1"/>
    </source>
</evidence>
<dbReference type="RefSeq" id="WP_109741271.1">
    <property type="nucleotide sequence ID" value="NZ_QGGO01000002.1"/>
</dbReference>
<name>A0A316EJB9_9BACT</name>
<dbReference type="Proteomes" id="UP000245489">
    <property type="component" value="Unassembled WGS sequence"/>
</dbReference>
<comment type="caution">
    <text evidence="1">The sequence shown here is derived from an EMBL/GenBank/DDBJ whole genome shotgun (WGS) entry which is preliminary data.</text>
</comment>
<proteinExistence type="predicted"/>
<organism evidence="1 2">
    <name type="scientific">Arcicella aurantiaca</name>
    <dbReference type="NCBI Taxonomy" id="591202"/>
    <lineage>
        <taxon>Bacteria</taxon>
        <taxon>Pseudomonadati</taxon>
        <taxon>Bacteroidota</taxon>
        <taxon>Cytophagia</taxon>
        <taxon>Cytophagales</taxon>
        <taxon>Flectobacillaceae</taxon>
        <taxon>Arcicella</taxon>
    </lineage>
</organism>
<dbReference type="AlphaFoldDB" id="A0A316EJB9"/>
<evidence type="ECO:0008006" key="3">
    <source>
        <dbReference type="Google" id="ProtNLM"/>
    </source>
</evidence>
<reference evidence="1 2" key="1">
    <citation type="submission" date="2018-05" db="EMBL/GenBank/DDBJ databases">
        <title>Genomic Encyclopedia of Archaeal and Bacterial Type Strains, Phase II (KMG-II): from individual species to whole genera.</title>
        <authorList>
            <person name="Goeker M."/>
        </authorList>
    </citation>
    <scope>NUCLEOTIDE SEQUENCE [LARGE SCALE GENOMIC DNA]</scope>
    <source>
        <strain evidence="1 2">DSM 22214</strain>
    </source>
</reference>
<accession>A0A316EJB9</accession>
<dbReference type="EMBL" id="QGGO01000002">
    <property type="protein sequence ID" value="PWK28939.1"/>
    <property type="molecule type" value="Genomic_DNA"/>
</dbReference>